<dbReference type="Pfam" id="PF10387">
    <property type="entry name" value="DUF2442"/>
    <property type="match status" value="1"/>
</dbReference>
<keyword evidence="2" id="KW-1185">Reference proteome</keyword>
<dbReference type="AlphaFoldDB" id="A0A2U2DS31"/>
<dbReference type="InterPro" id="IPR018841">
    <property type="entry name" value="DUF2442"/>
</dbReference>
<dbReference type="OrthoDB" id="337884at2"/>
<dbReference type="Gene3D" id="3.30.2020.40">
    <property type="entry name" value="Uncharacterised protein PF10387, DUF2442"/>
    <property type="match status" value="1"/>
</dbReference>
<evidence type="ECO:0000313" key="1">
    <source>
        <dbReference type="EMBL" id="PWE56114.1"/>
    </source>
</evidence>
<name>A0A2U2DS31_9HYPH</name>
<dbReference type="EMBL" id="QFBC01000004">
    <property type="protein sequence ID" value="PWE56114.1"/>
    <property type="molecule type" value="Genomic_DNA"/>
</dbReference>
<gene>
    <name evidence="1" type="ORF">DEM27_11790</name>
</gene>
<dbReference type="RefSeq" id="WP_109458434.1">
    <property type="nucleotide sequence ID" value="NZ_QFBC01000004.1"/>
</dbReference>
<comment type="caution">
    <text evidence="1">The sequence shown here is derived from an EMBL/GenBank/DDBJ whole genome shotgun (WGS) entry which is preliminary data.</text>
</comment>
<sequence length="91" mass="10140">MSSLEFETEEMRPVSASCDAHFVYVTLADGRQIRAPLWWYPFLATATPEQRSKTELQFSGVWWPEIDEGLSVKGLLLGWKAPGAKAPGKVA</sequence>
<evidence type="ECO:0000313" key="2">
    <source>
        <dbReference type="Proteomes" id="UP000245252"/>
    </source>
</evidence>
<organism evidence="1 2">
    <name type="scientific">Metarhizobium album</name>
    <dbReference type="NCBI Taxonomy" id="2182425"/>
    <lineage>
        <taxon>Bacteria</taxon>
        <taxon>Pseudomonadati</taxon>
        <taxon>Pseudomonadota</taxon>
        <taxon>Alphaproteobacteria</taxon>
        <taxon>Hyphomicrobiales</taxon>
        <taxon>Rhizobiaceae</taxon>
        <taxon>Metarhizobium</taxon>
    </lineage>
</organism>
<proteinExistence type="predicted"/>
<protein>
    <submittedName>
        <fullName evidence="1">DUF2442 domain-containing protein</fullName>
    </submittedName>
</protein>
<dbReference type="Proteomes" id="UP000245252">
    <property type="component" value="Unassembled WGS sequence"/>
</dbReference>
<accession>A0A2U2DS31</accession>
<reference evidence="1 2" key="1">
    <citation type="submission" date="2018-05" db="EMBL/GenBank/DDBJ databases">
        <title>The draft genome of strain NS-104.</title>
        <authorList>
            <person name="Hang P."/>
            <person name="Jiang J."/>
        </authorList>
    </citation>
    <scope>NUCLEOTIDE SEQUENCE [LARGE SCALE GENOMIC DNA]</scope>
    <source>
        <strain evidence="1 2">NS-104</strain>
    </source>
</reference>